<keyword evidence="1" id="KW-1133">Transmembrane helix</keyword>
<organism evidence="2 3">
    <name type="scientific">Salix suchowensis</name>
    <dbReference type="NCBI Taxonomy" id="1278906"/>
    <lineage>
        <taxon>Eukaryota</taxon>
        <taxon>Viridiplantae</taxon>
        <taxon>Streptophyta</taxon>
        <taxon>Embryophyta</taxon>
        <taxon>Tracheophyta</taxon>
        <taxon>Spermatophyta</taxon>
        <taxon>Magnoliopsida</taxon>
        <taxon>eudicotyledons</taxon>
        <taxon>Gunneridae</taxon>
        <taxon>Pentapetalae</taxon>
        <taxon>rosids</taxon>
        <taxon>fabids</taxon>
        <taxon>Malpighiales</taxon>
        <taxon>Salicaceae</taxon>
        <taxon>Saliceae</taxon>
        <taxon>Salix</taxon>
    </lineage>
</organism>
<keyword evidence="1" id="KW-0472">Membrane</keyword>
<feature type="transmembrane region" description="Helical" evidence="1">
    <location>
        <begin position="37"/>
        <end position="56"/>
    </location>
</feature>
<evidence type="ECO:0000313" key="2">
    <source>
        <dbReference type="EMBL" id="KAJ6348616.1"/>
    </source>
</evidence>
<proteinExistence type="predicted"/>
<sequence>MFFFIRKWTMLQVGLCVEKKHRRQQPSSQHYYKCLKFVWIILNFFVFINMCILLGFD</sequence>
<keyword evidence="3" id="KW-1185">Reference proteome</keyword>
<dbReference type="EMBL" id="JAPFFI010000018">
    <property type="protein sequence ID" value="KAJ6348616.1"/>
    <property type="molecule type" value="Genomic_DNA"/>
</dbReference>
<comment type="caution">
    <text evidence="2">The sequence shown here is derived from an EMBL/GenBank/DDBJ whole genome shotgun (WGS) entry which is preliminary data.</text>
</comment>
<name>A0ABQ9ALF5_9ROSI</name>
<reference evidence="2" key="2">
    <citation type="journal article" date="2023" name="Int. J. Mol. Sci.">
        <title>De Novo Assembly and Annotation of 11 Diverse Shrub Willow (Salix) Genomes Reveals Novel Gene Organization in Sex-Linked Regions.</title>
        <authorList>
            <person name="Hyden B."/>
            <person name="Feng K."/>
            <person name="Yates T.B."/>
            <person name="Jawdy S."/>
            <person name="Cereghino C."/>
            <person name="Smart L.B."/>
            <person name="Muchero W."/>
        </authorList>
    </citation>
    <scope>NUCLEOTIDE SEQUENCE</scope>
    <source>
        <tissue evidence="2">Shoot tip</tissue>
    </source>
</reference>
<reference evidence="2" key="1">
    <citation type="submission" date="2022-10" db="EMBL/GenBank/DDBJ databases">
        <authorList>
            <person name="Hyden B.L."/>
            <person name="Feng K."/>
            <person name="Yates T."/>
            <person name="Jawdy S."/>
            <person name="Smart L.B."/>
            <person name="Muchero W."/>
        </authorList>
    </citation>
    <scope>NUCLEOTIDE SEQUENCE</scope>
    <source>
        <tissue evidence="2">Shoot tip</tissue>
    </source>
</reference>
<keyword evidence="1" id="KW-0812">Transmembrane</keyword>
<evidence type="ECO:0000313" key="3">
    <source>
        <dbReference type="Proteomes" id="UP001141253"/>
    </source>
</evidence>
<dbReference type="Proteomes" id="UP001141253">
    <property type="component" value="Chromosome 19"/>
</dbReference>
<gene>
    <name evidence="2" type="ORF">OIU77_006234</name>
</gene>
<protein>
    <submittedName>
        <fullName evidence="2">Uncharacterized protein</fullName>
    </submittedName>
</protein>
<accession>A0ABQ9ALF5</accession>
<evidence type="ECO:0000256" key="1">
    <source>
        <dbReference type="SAM" id="Phobius"/>
    </source>
</evidence>